<evidence type="ECO:0000259" key="6">
    <source>
        <dbReference type="PROSITE" id="PS51123"/>
    </source>
</evidence>
<dbReference type="CDD" id="cd07185">
    <property type="entry name" value="OmpA_C-like"/>
    <property type="match status" value="1"/>
</dbReference>
<accession>A0A2M8S436</accession>
<feature type="signal peptide" evidence="5">
    <location>
        <begin position="1"/>
        <end position="23"/>
    </location>
</feature>
<dbReference type="OrthoDB" id="6896077at2"/>
<evidence type="ECO:0000256" key="1">
    <source>
        <dbReference type="ARBA" id="ARBA00004442"/>
    </source>
</evidence>
<keyword evidence="2 4" id="KW-0472">Membrane</keyword>
<evidence type="ECO:0000313" key="7">
    <source>
        <dbReference type="EMBL" id="PJG85887.1"/>
    </source>
</evidence>
<dbReference type="EMBL" id="PHHA01000005">
    <property type="protein sequence ID" value="PJG85887.1"/>
    <property type="molecule type" value="Genomic_DNA"/>
</dbReference>
<evidence type="ECO:0000256" key="3">
    <source>
        <dbReference type="ARBA" id="ARBA00023237"/>
    </source>
</evidence>
<evidence type="ECO:0000256" key="4">
    <source>
        <dbReference type="PROSITE-ProRule" id="PRU00473"/>
    </source>
</evidence>
<evidence type="ECO:0000256" key="2">
    <source>
        <dbReference type="ARBA" id="ARBA00023136"/>
    </source>
</evidence>
<name>A0A2M8S436_9PAST</name>
<reference evidence="7 8" key="1">
    <citation type="submission" date="2017-11" db="EMBL/GenBank/DDBJ databases">
        <title>Reclassification of Bisgaard taxon 7 as Conservatibacter flavescens gen. nov., sp. nov.</title>
        <authorList>
            <person name="Christensen H."/>
        </authorList>
    </citation>
    <scope>NUCLEOTIDE SEQUENCE [LARGE SCALE GENOMIC DNA]</scope>
    <source>
        <strain evidence="7 8">7_4</strain>
    </source>
</reference>
<comment type="subcellular location">
    <subcellularLocation>
        <location evidence="1">Cell outer membrane</location>
    </subcellularLocation>
</comment>
<dbReference type="AlphaFoldDB" id="A0A2M8S436"/>
<feature type="domain" description="OmpA-like" evidence="6">
    <location>
        <begin position="162"/>
        <end position="293"/>
    </location>
</feature>
<dbReference type="Proteomes" id="UP000229329">
    <property type="component" value="Unassembled WGS sequence"/>
</dbReference>
<organism evidence="7 8">
    <name type="scientific">Conservatibacter flavescens</name>
    <dbReference type="NCBI Taxonomy" id="28161"/>
    <lineage>
        <taxon>Bacteria</taxon>
        <taxon>Pseudomonadati</taxon>
        <taxon>Pseudomonadota</taxon>
        <taxon>Gammaproteobacteria</taxon>
        <taxon>Pasteurellales</taxon>
        <taxon>Pasteurellaceae</taxon>
        <taxon>Conservatibacter</taxon>
    </lineage>
</organism>
<evidence type="ECO:0000313" key="8">
    <source>
        <dbReference type="Proteomes" id="UP000229329"/>
    </source>
</evidence>
<dbReference type="PRINTS" id="PR01021">
    <property type="entry name" value="OMPADOMAIN"/>
</dbReference>
<dbReference type="Gene3D" id="3.30.1330.60">
    <property type="entry name" value="OmpA-like domain"/>
    <property type="match status" value="1"/>
</dbReference>
<dbReference type="PROSITE" id="PS51123">
    <property type="entry name" value="OMPA_2"/>
    <property type="match status" value="1"/>
</dbReference>
<dbReference type="InterPro" id="IPR036737">
    <property type="entry name" value="OmpA-like_sf"/>
</dbReference>
<dbReference type="SUPFAM" id="SSF103088">
    <property type="entry name" value="OmpA-like"/>
    <property type="match status" value="1"/>
</dbReference>
<dbReference type="PANTHER" id="PTHR30329">
    <property type="entry name" value="STATOR ELEMENT OF FLAGELLAR MOTOR COMPLEX"/>
    <property type="match status" value="1"/>
</dbReference>
<keyword evidence="5" id="KW-0732">Signal</keyword>
<dbReference type="RefSeq" id="WP_100288275.1">
    <property type="nucleotide sequence ID" value="NZ_PHHA01000005.1"/>
</dbReference>
<dbReference type="InterPro" id="IPR006665">
    <property type="entry name" value="OmpA-like"/>
</dbReference>
<dbReference type="PANTHER" id="PTHR30329:SF21">
    <property type="entry name" value="LIPOPROTEIN YIAD-RELATED"/>
    <property type="match status" value="1"/>
</dbReference>
<keyword evidence="8" id="KW-1185">Reference proteome</keyword>
<gene>
    <name evidence="7" type="ORF">CVP05_03910</name>
</gene>
<dbReference type="InterPro" id="IPR050330">
    <property type="entry name" value="Bact_OuterMem_StrucFunc"/>
</dbReference>
<feature type="chain" id="PRO_5014838189" description="OmpA-like domain-containing protein" evidence="5">
    <location>
        <begin position="24"/>
        <end position="293"/>
    </location>
</feature>
<evidence type="ECO:0000256" key="5">
    <source>
        <dbReference type="SAM" id="SignalP"/>
    </source>
</evidence>
<proteinExistence type="predicted"/>
<sequence>MKKTLLSLSLVLGLAACTTGTHEHWTNFASSSVNVNTLKDNQALTVFYRQGDVAGPNVEIFVDGDYHAALFPSSISPVTLCADRHQFSSSFVSNTEFGQRHGGAKFTLPAKQITYIKVAQDNTGKTMLTRVEPAIAEQEIAGLATATQNLSRVKPAENCGTPVLESESLSANALFAINKSDYNDILPQGRAEIAEFAQRVNAMDKSKLGSITVSGHTDPVASDAYNQVLSQKRAETVKHALEQEGVTLPIKAVGLGKRELVVSNCEALHPHNVAAKTECNLPNRRVEITLYGK</sequence>
<keyword evidence="3" id="KW-0998">Cell outer membrane</keyword>
<dbReference type="GO" id="GO:0009279">
    <property type="term" value="C:cell outer membrane"/>
    <property type="evidence" value="ECO:0007669"/>
    <property type="project" value="UniProtKB-SubCell"/>
</dbReference>
<dbReference type="PROSITE" id="PS51257">
    <property type="entry name" value="PROKAR_LIPOPROTEIN"/>
    <property type="match status" value="1"/>
</dbReference>
<dbReference type="InterPro" id="IPR006664">
    <property type="entry name" value="OMP_bac"/>
</dbReference>
<dbReference type="Pfam" id="PF00691">
    <property type="entry name" value="OmpA"/>
    <property type="match status" value="1"/>
</dbReference>
<comment type="caution">
    <text evidence="7">The sequence shown here is derived from an EMBL/GenBank/DDBJ whole genome shotgun (WGS) entry which is preliminary data.</text>
</comment>
<protein>
    <recommendedName>
        <fullName evidence="6">OmpA-like domain-containing protein</fullName>
    </recommendedName>
</protein>